<keyword evidence="3" id="KW-1185">Reference proteome</keyword>
<feature type="transmembrane region" description="Helical" evidence="1">
    <location>
        <begin position="166"/>
        <end position="184"/>
    </location>
</feature>
<dbReference type="GeneID" id="79304531"/>
<evidence type="ECO:0000313" key="3">
    <source>
        <dbReference type="Proteomes" id="UP001596407"/>
    </source>
</evidence>
<keyword evidence="1" id="KW-0812">Transmembrane</keyword>
<dbReference type="Proteomes" id="UP001596407">
    <property type="component" value="Unassembled WGS sequence"/>
</dbReference>
<feature type="transmembrane region" description="Helical" evidence="1">
    <location>
        <begin position="127"/>
        <end position="146"/>
    </location>
</feature>
<keyword evidence="1" id="KW-0472">Membrane</keyword>
<name>A0ABD5WRW0_9EURY</name>
<reference evidence="2 3" key="1">
    <citation type="journal article" date="2019" name="Int. J. Syst. Evol. Microbiol.">
        <title>The Global Catalogue of Microorganisms (GCM) 10K type strain sequencing project: providing services to taxonomists for standard genome sequencing and annotation.</title>
        <authorList>
            <consortium name="The Broad Institute Genomics Platform"/>
            <consortium name="The Broad Institute Genome Sequencing Center for Infectious Disease"/>
            <person name="Wu L."/>
            <person name="Ma J."/>
        </authorList>
    </citation>
    <scope>NUCLEOTIDE SEQUENCE [LARGE SCALE GENOMIC DNA]</scope>
    <source>
        <strain evidence="2 3">DT72</strain>
    </source>
</reference>
<evidence type="ECO:0000313" key="2">
    <source>
        <dbReference type="EMBL" id="MFC7082090.1"/>
    </source>
</evidence>
<feature type="transmembrane region" description="Helical" evidence="1">
    <location>
        <begin position="196"/>
        <end position="215"/>
    </location>
</feature>
<accession>A0ABD5WRW0</accession>
<proteinExistence type="predicted"/>
<gene>
    <name evidence="2" type="ORF">ACFQJ6_20370</name>
</gene>
<keyword evidence="1" id="KW-1133">Transmembrane helix</keyword>
<protein>
    <recommendedName>
        <fullName evidence="4">DUF1700 domain-containing protein</fullName>
    </recommendedName>
</protein>
<feature type="transmembrane region" description="Helical" evidence="1">
    <location>
        <begin position="83"/>
        <end position="107"/>
    </location>
</feature>
<dbReference type="AlphaFoldDB" id="A0ABD5WRW0"/>
<organism evidence="2 3">
    <name type="scientific">Halorussus caseinilyticus</name>
    <dbReference type="NCBI Taxonomy" id="3034025"/>
    <lineage>
        <taxon>Archaea</taxon>
        <taxon>Methanobacteriati</taxon>
        <taxon>Methanobacteriota</taxon>
        <taxon>Stenosarchaea group</taxon>
        <taxon>Halobacteria</taxon>
        <taxon>Halobacteriales</taxon>
        <taxon>Haladaptataceae</taxon>
        <taxon>Halorussus</taxon>
    </lineage>
</organism>
<evidence type="ECO:0008006" key="4">
    <source>
        <dbReference type="Google" id="ProtNLM"/>
    </source>
</evidence>
<sequence length="221" mass="24708">MAKLKEEKKREILDFIEKNVEEDNLLPLEMETVVEKFTDETYDRESIEQIVGELDDNDLVETKSAKLEVVYPKNDKKYIESKLGNLSTSSSVFANYFTGTIIAFFLLDYEKLFGFIFGDAIGEPQTLVVQGMLFGVVANYYLGKGVIHGYSIAQENIVILQEQKHLILPIGLIGAVVGGSLVLYTSYTSQPLTTDHVLQILSISVLGGIALGKLFDKKREE</sequence>
<dbReference type="EMBL" id="JBHSZH010000005">
    <property type="protein sequence ID" value="MFC7082090.1"/>
    <property type="molecule type" value="Genomic_DNA"/>
</dbReference>
<evidence type="ECO:0000256" key="1">
    <source>
        <dbReference type="SAM" id="Phobius"/>
    </source>
</evidence>
<comment type="caution">
    <text evidence="2">The sequence shown here is derived from an EMBL/GenBank/DDBJ whole genome shotgun (WGS) entry which is preliminary data.</text>
</comment>
<dbReference type="RefSeq" id="WP_276279932.1">
    <property type="nucleotide sequence ID" value="NZ_CP119809.1"/>
</dbReference>